<evidence type="ECO:0000256" key="6">
    <source>
        <dbReference type="HAMAP-Rule" id="MF_01363"/>
    </source>
</evidence>
<comment type="function">
    <text evidence="6 7">This protein binds to 23S rRNA in the presence of protein L20.</text>
</comment>
<evidence type="ECO:0000256" key="5">
    <source>
        <dbReference type="ARBA" id="ARBA00023274"/>
    </source>
</evidence>
<dbReference type="InterPro" id="IPR018258">
    <property type="entry name" value="Ribosomal_bL21_CS"/>
</dbReference>
<dbReference type="GO" id="GO:0006412">
    <property type="term" value="P:translation"/>
    <property type="evidence" value="ECO:0007669"/>
    <property type="project" value="UniProtKB-UniRule"/>
</dbReference>
<dbReference type="AlphaFoldDB" id="A0A7X6DM24"/>
<dbReference type="GO" id="GO:0005737">
    <property type="term" value="C:cytoplasm"/>
    <property type="evidence" value="ECO:0007669"/>
    <property type="project" value="UniProtKB-ARBA"/>
</dbReference>
<dbReference type="GO" id="GO:0019843">
    <property type="term" value="F:rRNA binding"/>
    <property type="evidence" value="ECO:0007669"/>
    <property type="project" value="UniProtKB-UniRule"/>
</dbReference>
<evidence type="ECO:0000256" key="3">
    <source>
        <dbReference type="ARBA" id="ARBA00022884"/>
    </source>
</evidence>
<evidence type="ECO:0000313" key="8">
    <source>
        <dbReference type="EMBL" id="NKE69703.1"/>
    </source>
</evidence>
<dbReference type="NCBIfam" id="TIGR00061">
    <property type="entry name" value="L21"/>
    <property type="match status" value="1"/>
</dbReference>
<gene>
    <name evidence="6 8" type="primary">rplU</name>
    <name evidence="8" type="ORF">MNODULE_02940</name>
</gene>
<dbReference type="PROSITE" id="PS01169">
    <property type="entry name" value="RIBOSOMAL_L21"/>
    <property type="match status" value="1"/>
</dbReference>
<dbReference type="InterPro" id="IPR001787">
    <property type="entry name" value="Ribosomal_bL21"/>
</dbReference>
<protein>
    <recommendedName>
        <fullName evidence="6">Large ribosomal subunit protein bL21</fullName>
    </recommendedName>
</protein>
<evidence type="ECO:0000313" key="9">
    <source>
        <dbReference type="Proteomes" id="UP000534783"/>
    </source>
</evidence>
<evidence type="ECO:0000256" key="7">
    <source>
        <dbReference type="RuleBase" id="RU000562"/>
    </source>
</evidence>
<reference evidence="8 9" key="1">
    <citation type="journal article" date="2020" name="Nature">
        <title>Bacterial chemolithoautotrophy via manganese oxidation.</title>
        <authorList>
            <person name="Yu H."/>
            <person name="Leadbetter J.R."/>
        </authorList>
    </citation>
    <scope>NUCLEOTIDE SEQUENCE [LARGE SCALE GENOMIC DNA]</scope>
    <source>
        <strain evidence="8 9">Mn-1</strain>
    </source>
</reference>
<name>A0A7X6DM24_9BACT</name>
<dbReference type="EMBL" id="VTOW01000001">
    <property type="protein sequence ID" value="NKE69703.1"/>
    <property type="molecule type" value="Genomic_DNA"/>
</dbReference>
<dbReference type="SUPFAM" id="SSF141091">
    <property type="entry name" value="L21p-like"/>
    <property type="match status" value="1"/>
</dbReference>
<keyword evidence="9" id="KW-1185">Reference proteome</keyword>
<dbReference type="Proteomes" id="UP000534783">
    <property type="component" value="Unassembled WGS sequence"/>
</dbReference>
<evidence type="ECO:0000256" key="2">
    <source>
        <dbReference type="ARBA" id="ARBA00022730"/>
    </source>
</evidence>
<comment type="caution">
    <text evidence="8">The sequence shown here is derived from an EMBL/GenBank/DDBJ whole genome shotgun (WGS) entry which is preliminary data.</text>
</comment>
<evidence type="ECO:0000256" key="1">
    <source>
        <dbReference type="ARBA" id="ARBA00008563"/>
    </source>
</evidence>
<keyword evidence="5 6" id="KW-0687">Ribonucleoprotein</keyword>
<dbReference type="InterPro" id="IPR036164">
    <property type="entry name" value="bL21-like_sf"/>
</dbReference>
<dbReference type="GO" id="GO:0005840">
    <property type="term" value="C:ribosome"/>
    <property type="evidence" value="ECO:0007669"/>
    <property type="project" value="UniProtKB-KW"/>
</dbReference>
<comment type="subunit">
    <text evidence="6">Part of the 50S ribosomal subunit. Contacts protein L20.</text>
</comment>
<dbReference type="Pfam" id="PF00829">
    <property type="entry name" value="Ribosomal_L21p"/>
    <property type="match status" value="1"/>
</dbReference>
<dbReference type="GO" id="GO:0003735">
    <property type="term" value="F:structural constituent of ribosome"/>
    <property type="evidence" value="ECO:0007669"/>
    <property type="project" value="InterPro"/>
</dbReference>
<keyword evidence="3 6" id="KW-0694">RNA-binding</keyword>
<accession>A0A7X6DM24</accession>
<proteinExistence type="inferred from homology"/>
<dbReference type="GO" id="GO:1990904">
    <property type="term" value="C:ribonucleoprotein complex"/>
    <property type="evidence" value="ECO:0007669"/>
    <property type="project" value="UniProtKB-KW"/>
</dbReference>
<keyword evidence="2 6" id="KW-0699">rRNA-binding</keyword>
<comment type="similarity">
    <text evidence="1 6 7">Belongs to the bacterial ribosomal protein bL21 family.</text>
</comment>
<keyword evidence="4 6" id="KW-0689">Ribosomal protein</keyword>
<sequence length="103" mass="11801">MHAVMETGGKQYRVTTGDVVQVEKCVGQVGDKVEIRSLLLLQDDQGVTVDPEQIKTAKVVGEILQQGRNRKVVVFKKKRRKNYRRTQGHRQAFTRLKILEIVK</sequence>
<evidence type="ECO:0000256" key="4">
    <source>
        <dbReference type="ARBA" id="ARBA00022980"/>
    </source>
</evidence>
<dbReference type="PANTHER" id="PTHR21349">
    <property type="entry name" value="50S RIBOSOMAL PROTEIN L21"/>
    <property type="match status" value="1"/>
</dbReference>
<dbReference type="RefSeq" id="WP_168057991.1">
    <property type="nucleotide sequence ID" value="NZ_VTOW01000001.1"/>
</dbReference>
<dbReference type="PANTHER" id="PTHR21349:SF0">
    <property type="entry name" value="LARGE RIBOSOMAL SUBUNIT PROTEIN BL21M"/>
    <property type="match status" value="1"/>
</dbReference>
<dbReference type="InterPro" id="IPR028909">
    <property type="entry name" value="bL21-like"/>
</dbReference>
<organism evidence="8 9">
    <name type="scientific">Candidatus Manganitrophus noduliformans</name>
    <dbReference type="NCBI Taxonomy" id="2606439"/>
    <lineage>
        <taxon>Bacteria</taxon>
        <taxon>Pseudomonadati</taxon>
        <taxon>Nitrospirota</taxon>
        <taxon>Nitrospiria</taxon>
        <taxon>Candidatus Troglogloeales</taxon>
        <taxon>Candidatus Manganitrophaceae</taxon>
        <taxon>Candidatus Manganitrophus</taxon>
    </lineage>
</organism>
<dbReference type="HAMAP" id="MF_01363">
    <property type="entry name" value="Ribosomal_bL21"/>
    <property type="match status" value="1"/>
</dbReference>